<evidence type="ECO:0000313" key="10">
    <source>
        <dbReference type="Proteomes" id="UP001156601"/>
    </source>
</evidence>
<dbReference type="RefSeq" id="WP_284215480.1">
    <property type="nucleotide sequence ID" value="NZ_BSOT01000001.1"/>
</dbReference>
<keyword evidence="3 6" id="KW-0812">Transmembrane</keyword>
<proteinExistence type="predicted"/>
<dbReference type="PANTHER" id="PTHR30572">
    <property type="entry name" value="MEMBRANE COMPONENT OF TRANSPORTER-RELATED"/>
    <property type="match status" value="1"/>
</dbReference>
<feature type="transmembrane region" description="Helical" evidence="6">
    <location>
        <begin position="21"/>
        <end position="44"/>
    </location>
</feature>
<keyword evidence="10" id="KW-1185">Reference proteome</keyword>
<evidence type="ECO:0000259" key="7">
    <source>
        <dbReference type="Pfam" id="PF02687"/>
    </source>
</evidence>
<feature type="domain" description="ABC3 transporter permease C-terminal" evidence="7">
    <location>
        <begin position="314"/>
        <end position="430"/>
    </location>
</feature>
<evidence type="ECO:0000256" key="1">
    <source>
        <dbReference type="ARBA" id="ARBA00004651"/>
    </source>
</evidence>
<organism evidence="9 10">
    <name type="scientific">Agaribacter marinus</name>
    <dbReference type="NCBI Taxonomy" id="1431249"/>
    <lineage>
        <taxon>Bacteria</taxon>
        <taxon>Pseudomonadati</taxon>
        <taxon>Pseudomonadota</taxon>
        <taxon>Gammaproteobacteria</taxon>
        <taxon>Alteromonadales</taxon>
        <taxon>Alteromonadaceae</taxon>
        <taxon>Agaribacter</taxon>
    </lineage>
</organism>
<evidence type="ECO:0000256" key="5">
    <source>
        <dbReference type="ARBA" id="ARBA00023136"/>
    </source>
</evidence>
<dbReference type="InterPro" id="IPR050250">
    <property type="entry name" value="Macrolide_Exporter_MacB"/>
</dbReference>
<dbReference type="Pfam" id="PF12704">
    <property type="entry name" value="MacB_PCD"/>
    <property type="match status" value="1"/>
</dbReference>
<dbReference type="EMBL" id="BSOT01000001">
    <property type="protein sequence ID" value="GLR69156.1"/>
    <property type="molecule type" value="Genomic_DNA"/>
</dbReference>
<reference evidence="9" key="1">
    <citation type="journal article" date="2014" name="Int. J. Syst. Evol. Microbiol.">
        <title>Complete genome sequence of Corynebacterium casei LMG S-19264T (=DSM 44701T), isolated from a smear-ripened cheese.</title>
        <authorList>
            <consortium name="US DOE Joint Genome Institute (JGI-PGF)"/>
            <person name="Walter F."/>
            <person name="Albersmeier A."/>
            <person name="Kalinowski J."/>
            <person name="Ruckert C."/>
        </authorList>
    </citation>
    <scope>NUCLEOTIDE SEQUENCE</scope>
    <source>
        <strain evidence="9">NBRC 110023</strain>
    </source>
</reference>
<evidence type="ECO:0000313" key="9">
    <source>
        <dbReference type="EMBL" id="GLR69156.1"/>
    </source>
</evidence>
<reference evidence="9" key="2">
    <citation type="submission" date="2023-01" db="EMBL/GenBank/DDBJ databases">
        <title>Draft genome sequence of Agaribacter marinus strain NBRC 110023.</title>
        <authorList>
            <person name="Sun Q."/>
            <person name="Mori K."/>
        </authorList>
    </citation>
    <scope>NUCLEOTIDE SEQUENCE</scope>
    <source>
        <strain evidence="9">NBRC 110023</strain>
    </source>
</reference>
<feature type="domain" description="MacB-like periplasmic core" evidence="8">
    <location>
        <begin position="20"/>
        <end position="261"/>
    </location>
</feature>
<feature type="transmembrane region" description="Helical" evidence="6">
    <location>
        <begin position="400"/>
        <end position="425"/>
    </location>
</feature>
<keyword evidence="2" id="KW-1003">Cell membrane</keyword>
<dbReference type="PANTHER" id="PTHR30572:SF18">
    <property type="entry name" value="ABC-TYPE MACROLIDE FAMILY EXPORT SYSTEM PERMEASE COMPONENT 2"/>
    <property type="match status" value="1"/>
</dbReference>
<evidence type="ECO:0000256" key="3">
    <source>
        <dbReference type="ARBA" id="ARBA00022692"/>
    </source>
</evidence>
<keyword evidence="4 6" id="KW-1133">Transmembrane helix</keyword>
<dbReference type="GO" id="GO:0005886">
    <property type="term" value="C:plasma membrane"/>
    <property type="evidence" value="ECO:0007669"/>
    <property type="project" value="UniProtKB-SubCell"/>
</dbReference>
<dbReference type="GO" id="GO:0022857">
    <property type="term" value="F:transmembrane transporter activity"/>
    <property type="evidence" value="ECO:0007669"/>
    <property type="project" value="TreeGrafter"/>
</dbReference>
<evidence type="ECO:0000256" key="6">
    <source>
        <dbReference type="SAM" id="Phobius"/>
    </source>
</evidence>
<dbReference type="InterPro" id="IPR025857">
    <property type="entry name" value="MacB_PCD"/>
</dbReference>
<gene>
    <name evidence="9" type="ORF">GCM10007852_00640</name>
</gene>
<keyword evidence="5 6" id="KW-0472">Membrane</keyword>
<dbReference type="InterPro" id="IPR003838">
    <property type="entry name" value="ABC3_permease_C"/>
</dbReference>
<dbReference type="AlphaFoldDB" id="A0AA37SSK3"/>
<evidence type="ECO:0000256" key="2">
    <source>
        <dbReference type="ARBA" id="ARBA00022475"/>
    </source>
</evidence>
<accession>A0AA37SSK3</accession>
<evidence type="ECO:0000256" key="4">
    <source>
        <dbReference type="ARBA" id="ARBA00022989"/>
    </source>
</evidence>
<sequence>MFWHYIDLSWRSFKRTPMVTVLMVLAIAAGIGITMTSLSVYHMMAMDPMPHKSSQLFHPQLNARDDGDDWWTEDNLPHQMTYKDAMNLYRADIPRLKAPSMRTGFSVNLNSPDVKPFIESVRMTSRSFFSMFEFSFIHGAPWSQGQEESAAMVTVISRSMSETLFGQSDSVGENVYFDDNVFQIVGVYEDFDYHVKFYDLTNGAFNRAENAMIPITLIPPLKAQTWGNTNGWKFEEINSYQDMLNSEQAWLQFWVQLDTTEEEKEYREFLTNYLIEQESLGRFEREEVHFALRNLTQWMTYNRVVTEDNRILVSASFMFLTVCLANILGLLLGKFLRRVPEVGVRRALGANKRQVFLQHLVEVGLLGFIGGIIGIGIAQLGLWGVRATYSYYSAIATMDISMLLAAPAIAIGACVIAGIYPAWLVCRTNPAICLKTQ</sequence>
<dbReference type="Pfam" id="PF02687">
    <property type="entry name" value="FtsX"/>
    <property type="match status" value="1"/>
</dbReference>
<feature type="transmembrane region" description="Helical" evidence="6">
    <location>
        <begin position="356"/>
        <end position="380"/>
    </location>
</feature>
<comment type="caution">
    <text evidence="9">The sequence shown here is derived from an EMBL/GenBank/DDBJ whole genome shotgun (WGS) entry which is preliminary data.</text>
</comment>
<evidence type="ECO:0000259" key="8">
    <source>
        <dbReference type="Pfam" id="PF12704"/>
    </source>
</evidence>
<comment type="subcellular location">
    <subcellularLocation>
        <location evidence="1">Cell membrane</location>
        <topology evidence="1">Multi-pass membrane protein</topology>
    </subcellularLocation>
</comment>
<feature type="transmembrane region" description="Helical" evidence="6">
    <location>
        <begin position="311"/>
        <end position="336"/>
    </location>
</feature>
<name>A0AA37SSK3_9ALTE</name>
<dbReference type="Proteomes" id="UP001156601">
    <property type="component" value="Unassembled WGS sequence"/>
</dbReference>
<protein>
    <submittedName>
        <fullName evidence="9">ABC macrolide family export system permease 2</fullName>
    </submittedName>
</protein>